<evidence type="ECO:0000256" key="4">
    <source>
        <dbReference type="ARBA" id="ARBA00022679"/>
    </source>
</evidence>
<dbReference type="OrthoDB" id="973142at2"/>
<dbReference type="CDD" id="cd00082">
    <property type="entry name" value="HisKA"/>
    <property type="match status" value="1"/>
</dbReference>
<dbReference type="Gene3D" id="3.30.565.10">
    <property type="entry name" value="Histidine kinase-like ATPase, C-terminal domain"/>
    <property type="match status" value="1"/>
</dbReference>
<dbReference type="Gene3D" id="1.10.287.130">
    <property type="match status" value="1"/>
</dbReference>
<dbReference type="GO" id="GO:0000155">
    <property type="term" value="F:phosphorelay sensor kinase activity"/>
    <property type="evidence" value="ECO:0007669"/>
    <property type="project" value="InterPro"/>
</dbReference>
<feature type="transmembrane region" description="Helical" evidence="7">
    <location>
        <begin position="58"/>
        <end position="78"/>
    </location>
</feature>
<dbReference type="Pfam" id="PF02518">
    <property type="entry name" value="HATPase_c"/>
    <property type="match status" value="1"/>
</dbReference>
<comment type="caution">
    <text evidence="9">The sequence shown here is derived from an EMBL/GenBank/DDBJ whole genome shotgun (WGS) entry which is preliminary data.</text>
</comment>
<feature type="coiled-coil region" evidence="6">
    <location>
        <begin position="133"/>
        <end position="220"/>
    </location>
</feature>
<dbReference type="SMART" id="SM00387">
    <property type="entry name" value="HATPase_c"/>
    <property type="match status" value="1"/>
</dbReference>
<keyword evidence="7" id="KW-1133">Transmembrane helix</keyword>
<feature type="transmembrane region" description="Helical" evidence="7">
    <location>
        <begin position="84"/>
        <end position="105"/>
    </location>
</feature>
<dbReference type="EC" id="2.7.13.3" evidence="2"/>
<reference evidence="9 10" key="1">
    <citation type="submission" date="2017-06" db="EMBL/GenBank/DDBJ databases">
        <title>Raineya orbicola gen. nov., sp. nov. a slightly thermophilic bacterium of the phylum Bacteroidetes and the description of Raineyaceae fam. nov.</title>
        <authorList>
            <person name="Albuquerque L."/>
            <person name="Polonia A.R.M."/>
            <person name="Barroso C."/>
            <person name="Froufe H.J.C."/>
            <person name="Lage O."/>
            <person name="Lobo-Da-Cunha A."/>
            <person name="Egas C."/>
            <person name="Da Costa M.S."/>
        </authorList>
    </citation>
    <scope>NUCLEOTIDE SEQUENCE [LARGE SCALE GENOMIC DNA]</scope>
    <source>
        <strain evidence="9 10">SPSPC-11</strain>
    </source>
</reference>
<dbReference type="InterPro" id="IPR003594">
    <property type="entry name" value="HATPase_dom"/>
</dbReference>
<dbReference type="InterPro" id="IPR004358">
    <property type="entry name" value="Sig_transdc_His_kin-like_C"/>
</dbReference>
<evidence type="ECO:0000256" key="6">
    <source>
        <dbReference type="SAM" id="Coils"/>
    </source>
</evidence>
<dbReference type="PANTHER" id="PTHR43304:SF1">
    <property type="entry name" value="PAC DOMAIN-CONTAINING PROTEIN"/>
    <property type="match status" value="1"/>
</dbReference>
<dbReference type="InterPro" id="IPR003661">
    <property type="entry name" value="HisK_dim/P_dom"/>
</dbReference>
<gene>
    <name evidence="9" type="ORF">Rain11_2446</name>
</gene>
<comment type="catalytic activity">
    <reaction evidence="1">
        <text>ATP + protein L-histidine = ADP + protein N-phospho-L-histidine.</text>
        <dbReference type="EC" id="2.7.13.3"/>
    </reaction>
</comment>
<name>A0A2N3I797_9BACT</name>
<dbReference type="InterPro" id="IPR005467">
    <property type="entry name" value="His_kinase_dom"/>
</dbReference>
<feature type="domain" description="Histidine kinase" evidence="8">
    <location>
        <begin position="227"/>
        <end position="438"/>
    </location>
</feature>
<evidence type="ECO:0000313" key="9">
    <source>
        <dbReference type="EMBL" id="PKQ66178.1"/>
    </source>
</evidence>
<dbReference type="PROSITE" id="PS50109">
    <property type="entry name" value="HIS_KIN"/>
    <property type="match status" value="1"/>
</dbReference>
<feature type="transmembrane region" description="Helical" evidence="7">
    <location>
        <begin position="20"/>
        <end position="46"/>
    </location>
</feature>
<dbReference type="InterPro" id="IPR052162">
    <property type="entry name" value="Sensor_kinase/Photoreceptor"/>
</dbReference>
<protein>
    <recommendedName>
        <fullName evidence="2">histidine kinase</fullName>
        <ecNumber evidence="2">2.7.13.3</ecNumber>
    </recommendedName>
</protein>
<organism evidence="9 10">
    <name type="scientific">Raineya orbicola</name>
    <dbReference type="NCBI Taxonomy" id="2016530"/>
    <lineage>
        <taxon>Bacteria</taxon>
        <taxon>Pseudomonadati</taxon>
        <taxon>Bacteroidota</taxon>
        <taxon>Cytophagia</taxon>
        <taxon>Cytophagales</taxon>
        <taxon>Raineyaceae</taxon>
        <taxon>Raineya</taxon>
    </lineage>
</organism>
<keyword evidence="4" id="KW-0808">Transferase</keyword>
<evidence type="ECO:0000259" key="8">
    <source>
        <dbReference type="PROSITE" id="PS50109"/>
    </source>
</evidence>
<dbReference type="EMBL" id="NKXO01000052">
    <property type="protein sequence ID" value="PKQ66178.1"/>
    <property type="molecule type" value="Genomic_DNA"/>
</dbReference>
<evidence type="ECO:0000256" key="1">
    <source>
        <dbReference type="ARBA" id="ARBA00000085"/>
    </source>
</evidence>
<evidence type="ECO:0000256" key="2">
    <source>
        <dbReference type="ARBA" id="ARBA00012438"/>
    </source>
</evidence>
<dbReference type="InterPro" id="IPR011623">
    <property type="entry name" value="7TMR_DISM_rcpt_extracell_dom1"/>
</dbReference>
<keyword evidence="10" id="KW-1185">Reference proteome</keyword>
<keyword evidence="5 9" id="KW-0418">Kinase</keyword>
<keyword evidence="3" id="KW-0597">Phosphoprotein</keyword>
<sequence length="446" mass="51882">MQIYAYLGVWVAWSVFVLPYQIFTIQIVLLGNLGNLVITAIGIVCWVRKNTFAKYFAIAWIFYVTGTLLLALSTMNIIPRTFLTAHLGEISCMFEVIMFALALSYKSRIKSDKIRQDRTRSQQKILEIQKDITRKLEIRVEERTRLLQQKQEEIEIQNEELKQQREELEASRDQLAEKNKIIEEQNLALKKYNENLEQIVDERTAQLKKANLELANQNTQLEQFAFITAHNLRSPVAQLLGLTSLFNTENLNDPLNAEILQHIKKASFAMQQTLQDLNEILEIRKGKNQNLERLNFAEMIQQVWEDNFKSETEVDLQIHLEVQEINFVKSYLKSILYNFISNAIKYRHPKRKPSIQITTKEFADEIVMSIQDNGVGIDLRKHRQKLFGLYQRFHLDKEGKGMGLYLCKTQVEALGGRIEVQSEVGTGTKFDIYFRKMLSEDVLPAT</sequence>
<keyword evidence="7" id="KW-0812">Transmembrane</keyword>
<proteinExistence type="predicted"/>
<evidence type="ECO:0000256" key="3">
    <source>
        <dbReference type="ARBA" id="ARBA00022553"/>
    </source>
</evidence>
<dbReference type="InterPro" id="IPR036097">
    <property type="entry name" value="HisK_dim/P_sf"/>
</dbReference>
<evidence type="ECO:0000256" key="5">
    <source>
        <dbReference type="ARBA" id="ARBA00022777"/>
    </source>
</evidence>
<dbReference type="SUPFAM" id="SSF47384">
    <property type="entry name" value="Homodimeric domain of signal transducing histidine kinase"/>
    <property type="match status" value="1"/>
</dbReference>
<dbReference type="SUPFAM" id="SSF55874">
    <property type="entry name" value="ATPase domain of HSP90 chaperone/DNA topoisomerase II/histidine kinase"/>
    <property type="match status" value="1"/>
</dbReference>
<accession>A0A2N3I797</accession>
<evidence type="ECO:0000313" key="10">
    <source>
        <dbReference type="Proteomes" id="UP000233387"/>
    </source>
</evidence>
<dbReference type="Pfam" id="PF07695">
    <property type="entry name" value="7TMR-DISM_7TM"/>
    <property type="match status" value="1"/>
</dbReference>
<dbReference type="PRINTS" id="PR00344">
    <property type="entry name" value="BCTRLSENSOR"/>
</dbReference>
<dbReference type="PANTHER" id="PTHR43304">
    <property type="entry name" value="PHYTOCHROME-LIKE PROTEIN CPH1"/>
    <property type="match status" value="1"/>
</dbReference>
<dbReference type="Proteomes" id="UP000233387">
    <property type="component" value="Unassembled WGS sequence"/>
</dbReference>
<dbReference type="RefSeq" id="WP_101359706.1">
    <property type="nucleotide sequence ID" value="NZ_NKXO01000052.1"/>
</dbReference>
<keyword evidence="7" id="KW-0472">Membrane</keyword>
<evidence type="ECO:0000256" key="7">
    <source>
        <dbReference type="SAM" id="Phobius"/>
    </source>
</evidence>
<keyword evidence="6" id="KW-0175">Coiled coil</keyword>
<dbReference type="InterPro" id="IPR036890">
    <property type="entry name" value="HATPase_C_sf"/>
</dbReference>
<dbReference type="AlphaFoldDB" id="A0A2N3I797"/>